<protein>
    <submittedName>
        <fullName evidence="1">Uncharacterized protein</fullName>
    </submittedName>
</protein>
<dbReference type="AlphaFoldDB" id="A0A4Y2V0F0"/>
<proteinExistence type="predicted"/>
<dbReference type="Proteomes" id="UP000499080">
    <property type="component" value="Unassembled WGS sequence"/>
</dbReference>
<organism evidence="1 2">
    <name type="scientific">Araneus ventricosus</name>
    <name type="common">Orbweaver spider</name>
    <name type="synonym">Epeira ventricosa</name>
    <dbReference type="NCBI Taxonomy" id="182803"/>
    <lineage>
        <taxon>Eukaryota</taxon>
        <taxon>Metazoa</taxon>
        <taxon>Ecdysozoa</taxon>
        <taxon>Arthropoda</taxon>
        <taxon>Chelicerata</taxon>
        <taxon>Arachnida</taxon>
        <taxon>Araneae</taxon>
        <taxon>Araneomorphae</taxon>
        <taxon>Entelegynae</taxon>
        <taxon>Araneoidea</taxon>
        <taxon>Araneidae</taxon>
        <taxon>Araneus</taxon>
    </lineage>
</organism>
<accession>A0A4Y2V0F0</accession>
<dbReference type="EMBL" id="BGPR01041004">
    <property type="protein sequence ID" value="GBO17237.1"/>
    <property type="molecule type" value="Genomic_DNA"/>
</dbReference>
<keyword evidence="2" id="KW-1185">Reference proteome</keyword>
<evidence type="ECO:0000313" key="2">
    <source>
        <dbReference type="Proteomes" id="UP000499080"/>
    </source>
</evidence>
<name>A0A4Y2V0F0_ARAVE</name>
<comment type="caution">
    <text evidence="1">The sequence shown here is derived from an EMBL/GenBank/DDBJ whole genome shotgun (WGS) entry which is preliminary data.</text>
</comment>
<sequence>SPQHEWSKDASCCGKLSEKSNLNGDAGRVKVYLHSERNAPRDIIKNEVGKKEVVKYRI</sequence>
<gene>
    <name evidence="1" type="ORF">AVEN_274311_1</name>
</gene>
<reference evidence="1 2" key="1">
    <citation type="journal article" date="2019" name="Sci. Rep.">
        <title>Orb-weaving spider Araneus ventricosus genome elucidates the spidroin gene catalogue.</title>
        <authorList>
            <person name="Kono N."/>
            <person name="Nakamura H."/>
            <person name="Ohtoshi R."/>
            <person name="Moran D.A.P."/>
            <person name="Shinohara A."/>
            <person name="Yoshida Y."/>
            <person name="Fujiwara M."/>
            <person name="Mori M."/>
            <person name="Tomita M."/>
            <person name="Arakawa K."/>
        </authorList>
    </citation>
    <scope>NUCLEOTIDE SEQUENCE [LARGE SCALE GENOMIC DNA]</scope>
</reference>
<feature type="non-terminal residue" evidence="1">
    <location>
        <position position="1"/>
    </location>
</feature>
<evidence type="ECO:0000313" key="1">
    <source>
        <dbReference type="EMBL" id="GBO17237.1"/>
    </source>
</evidence>